<dbReference type="Pfam" id="PF00619">
    <property type="entry name" value="CARD"/>
    <property type="match status" value="1"/>
</dbReference>
<evidence type="ECO:0000256" key="4">
    <source>
        <dbReference type="ARBA" id="ARBA00022859"/>
    </source>
</evidence>
<dbReference type="Ensembl" id="ENSAMXT00005030624.1">
    <property type="protein sequence ID" value="ENSAMXP00005027872.1"/>
    <property type="gene ID" value="ENSAMXG00005013956.1"/>
</dbReference>
<evidence type="ECO:0000313" key="8">
    <source>
        <dbReference type="Proteomes" id="UP000694621"/>
    </source>
</evidence>
<dbReference type="OrthoDB" id="8891580at2759"/>
<keyword evidence="2" id="KW-0963">Cytoplasm</keyword>
<dbReference type="InterPro" id="IPR011029">
    <property type="entry name" value="DEATH-like_dom_sf"/>
</dbReference>
<protein>
    <recommendedName>
        <fullName evidence="6">CARD domain-containing protein</fullName>
    </recommendedName>
</protein>
<evidence type="ECO:0000259" key="6">
    <source>
        <dbReference type="PROSITE" id="PS50209"/>
    </source>
</evidence>
<dbReference type="FunFam" id="1.10.533.10:FF:000013">
    <property type="entry name" value="Apoptosis-associated speck-like protein containing a CARD"/>
    <property type="match status" value="1"/>
</dbReference>
<dbReference type="InterPro" id="IPR051249">
    <property type="entry name" value="NLRP_Inflammasome"/>
</dbReference>
<keyword evidence="5" id="KW-0395">Inflammatory response</keyword>
<dbReference type="GO" id="GO:0042981">
    <property type="term" value="P:regulation of apoptotic process"/>
    <property type="evidence" value="ECO:0007669"/>
    <property type="project" value="InterPro"/>
</dbReference>
<evidence type="ECO:0000256" key="3">
    <source>
        <dbReference type="ARBA" id="ARBA00022588"/>
    </source>
</evidence>
<dbReference type="Proteomes" id="UP000694621">
    <property type="component" value="Unplaced"/>
</dbReference>
<dbReference type="GO" id="GO:0045087">
    <property type="term" value="P:innate immune response"/>
    <property type="evidence" value="ECO:0007669"/>
    <property type="project" value="UniProtKB-KW"/>
</dbReference>
<dbReference type="SUPFAM" id="SSF47986">
    <property type="entry name" value="DEATH domain"/>
    <property type="match status" value="1"/>
</dbReference>
<dbReference type="PANTHER" id="PTHR46985:SF2">
    <property type="entry name" value="APOPTOSIS-ASSOCIATED SPECK-LIKE PROTEIN CONTAINING A CARD"/>
    <property type="match status" value="1"/>
</dbReference>
<evidence type="ECO:0000256" key="2">
    <source>
        <dbReference type="ARBA" id="ARBA00022490"/>
    </source>
</evidence>
<keyword evidence="3" id="KW-0399">Innate immunity</keyword>
<dbReference type="PROSITE" id="PS50209">
    <property type="entry name" value="CARD"/>
    <property type="match status" value="1"/>
</dbReference>
<sequence length="98" mass="11412">VCKGLGRKSVLIFGVEFVDRFRADLIERVVSVEPILDEMLQLIGVDKYSKVRQAKTSQEKMRELYIILDGGGQKLKEEFYRSLLKHEEFLVEDLHRVS</sequence>
<evidence type="ECO:0000256" key="1">
    <source>
        <dbReference type="ARBA" id="ARBA00004514"/>
    </source>
</evidence>
<evidence type="ECO:0000313" key="7">
    <source>
        <dbReference type="Ensembl" id="ENSAMXP00005027872.1"/>
    </source>
</evidence>
<dbReference type="AlphaFoldDB" id="A0A8B9JXB6"/>
<reference evidence="7" key="1">
    <citation type="submission" date="2025-08" db="UniProtKB">
        <authorList>
            <consortium name="Ensembl"/>
        </authorList>
    </citation>
    <scope>IDENTIFICATION</scope>
</reference>
<evidence type="ECO:0000256" key="5">
    <source>
        <dbReference type="ARBA" id="ARBA00023198"/>
    </source>
</evidence>
<accession>A0A8B9JXB6</accession>
<dbReference type="GO" id="GO:0005829">
    <property type="term" value="C:cytosol"/>
    <property type="evidence" value="ECO:0007669"/>
    <property type="project" value="UniProtKB-SubCell"/>
</dbReference>
<dbReference type="PANTHER" id="PTHR46985">
    <property type="entry name" value="NACHT, LRR AND PYD DOMAINS-CONTAINING PROTEIN 1"/>
    <property type="match status" value="1"/>
</dbReference>
<proteinExistence type="predicted"/>
<dbReference type="Gene3D" id="1.10.533.10">
    <property type="entry name" value="Death Domain, Fas"/>
    <property type="match status" value="1"/>
</dbReference>
<organism evidence="7 8">
    <name type="scientific">Astyanax mexicanus</name>
    <name type="common">Blind cave fish</name>
    <name type="synonym">Astyanax fasciatus mexicanus</name>
    <dbReference type="NCBI Taxonomy" id="7994"/>
    <lineage>
        <taxon>Eukaryota</taxon>
        <taxon>Metazoa</taxon>
        <taxon>Chordata</taxon>
        <taxon>Craniata</taxon>
        <taxon>Vertebrata</taxon>
        <taxon>Euteleostomi</taxon>
        <taxon>Actinopterygii</taxon>
        <taxon>Neopterygii</taxon>
        <taxon>Teleostei</taxon>
        <taxon>Ostariophysi</taxon>
        <taxon>Characiformes</taxon>
        <taxon>Characoidei</taxon>
        <taxon>Acestrorhamphidae</taxon>
        <taxon>Acestrorhamphinae</taxon>
        <taxon>Astyanax</taxon>
    </lineage>
</organism>
<feature type="domain" description="CARD" evidence="6">
    <location>
        <begin position="16"/>
        <end position="98"/>
    </location>
</feature>
<dbReference type="GO" id="GO:0006954">
    <property type="term" value="P:inflammatory response"/>
    <property type="evidence" value="ECO:0007669"/>
    <property type="project" value="UniProtKB-KW"/>
</dbReference>
<comment type="subcellular location">
    <subcellularLocation>
        <location evidence="1">Cytoplasm</location>
        <location evidence="1">Cytosol</location>
    </subcellularLocation>
</comment>
<dbReference type="InterPro" id="IPR001315">
    <property type="entry name" value="CARD"/>
</dbReference>
<keyword evidence="4" id="KW-0391">Immunity</keyword>
<name>A0A8B9JXB6_ASTMX</name>